<gene>
    <name evidence="4" type="ORF">BG011_007060</name>
</gene>
<evidence type="ECO:0000256" key="2">
    <source>
        <dbReference type="SAM" id="Phobius"/>
    </source>
</evidence>
<keyword evidence="2" id="KW-1133">Transmembrane helix</keyword>
<accession>A0A9P6QEQ9</accession>
<feature type="compositionally biased region" description="Low complexity" evidence="1">
    <location>
        <begin position="394"/>
        <end position="405"/>
    </location>
</feature>
<evidence type="ECO:0000256" key="1">
    <source>
        <dbReference type="SAM" id="MobiDB-lite"/>
    </source>
</evidence>
<dbReference type="OrthoDB" id="2443576at2759"/>
<organism evidence="4 5">
    <name type="scientific">Mortierella polycephala</name>
    <dbReference type="NCBI Taxonomy" id="41804"/>
    <lineage>
        <taxon>Eukaryota</taxon>
        <taxon>Fungi</taxon>
        <taxon>Fungi incertae sedis</taxon>
        <taxon>Mucoromycota</taxon>
        <taxon>Mortierellomycotina</taxon>
        <taxon>Mortierellomycetes</taxon>
        <taxon>Mortierellales</taxon>
        <taxon>Mortierellaceae</taxon>
        <taxon>Mortierella</taxon>
    </lineage>
</organism>
<keyword evidence="3" id="KW-0732">Signal</keyword>
<keyword evidence="2" id="KW-0812">Transmembrane</keyword>
<reference evidence="4" key="1">
    <citation type="journal article" date="2020" name="Fungal Divers.">
        <title>Resolving the Mortierellaceae phylogeny through synthesis of multi-gene phylogenetics and phylogenomics.</title>
        <authorList>
            <person name="Vandepol N."/>
            <person name="Liber J."/>
            <person name="Desiro A."/>
            <person name="Na H."/>
            <person name="Kennedy M."/>
            <person name="Barry K."/>
            <person name="Grigoriev I.V."/>
            <person name="Miller A.N."/>
            <person name="O'Donnell K."/>
            <person name="Stajich J.E."/>
            <person name="Bonito G."/>
        </authorList>
    </citation>
    <scope>NUCLEOTIDE SEQUENCE</scope>
    <source>
        <strain evidence="4">KOD948</strain>
    </source>
</reference>
<feature type="signal peptide" evidence="3">
    <location>
        <begin position="1"/>
        <end position="30"/>
    </location>
</feature>
<evidence type="ECO:0000313" key="4">
    <source>
        <dbReference type="EMBL" id="KAG0264312.1"/>
    </source>
</evidence>
<feature type="region of interest" description="Disordered" evidence="1">
    <location>
        <begin position="343"/>
        <end position="438"/>
    </location>
</feature>
<dbReference type="EMBL" id="JAAAJA010000053">
    <property type="protein sequence ID" value="KAG0264312.1"/>
    <property type="molecule type" value="Genomic_DNA"/>
</dbReference>
<keyword evidence="5" id="KW-1185">Reference proteome</keyword>
<proteinExistence type="predicted"/>
<evidence type="ECO:0000256" key="3">
    <source>
        <dbReference type="SAM" id="SignalP"/>
    </source>
</evidence>
<comment type="caution">
    <text evidence="4">The sequence shown here is derived from an EMBL/GenBank/DDBJ whole genome shotgun (WGS) entry which is preliminary data.</text>
</comment>
<name>A0A9P6QEQ9_9FUNG</name>
<feature type="region of interest" description="Disordered" evidence="1">
    <location>
        <begin position="302"/>
        <end position="329"/>
    </location>
</feature>
<keyword evidence="2" id="KW-0472">Membrane</keyword>
<protein>
    <submittedName>
        <fullName evidence="4">Uncharacterized protein</fullName>
    </submittedName>
</protein>
<feature type="chain" id="PRO_5040183721" evidence="3">
    <location>
        <begin position="31"/>
        <end position="438"/>
    </location>
</feature>
<dbReference type="Proteomes" id="UP000726737">
    <property type="component" value="Unassembled WGS sequence"/>
</dbReference>
<evidence type="ECO:0000313" key="5">
    <source>
        <dbReference type="Proteomes" id="UP000726737"/>
    </source>
</evidence>
<sequence>MFPTRAGPLLARLFTLTLALSCLFPSITIAQTAKTLTLTFRNEVGEPIGIPQTIHLTTCTPLDTVFLESTGGLYSSVTASDPQAALNLYSADYCSVLTSSAVGQWNNVAPVQNMVGVRWEGAAPSSLPPGTLRPDPFPPGLAVQTKVPNPDELWVMNPAKGRVVVGVIAGVLVIGVALGIYEVYKAATYVSTSKPYNPIPVGSVGAKKIKKEGAYYRKPVNRDGLLTKGDAVSSDSTFRRVDRDSRSPLLAQQRDSIVSVPVMHEHTKDSRLSVGTFTSGTVVPGHFSGVDVGAETGAGIGAGAGFMDRNNRTNNIGSGYPRSRAESSPEAVLIDMHDTAAVRRPWAQSHSSNSSANGGGSNYPPSSSTTLVDSNQFSANNSSHSVYHPPPPSSQGSSSYLRGHGQAPGQGGRGSEVFVPMQQLEPRQSPSRYSDRMR</sequence>
<dbReference type="AlphaFoldDB" id="A0A9P6QEQ9"/>
<feature type="compositionally biased region" description="Low complexity" evidence="1">
    <location>
        <begin position="349"/>
        <end position="368"/>
    </location>
</feature>
<feature type="compositionally biased region" description="Polar residues" evidence="1">
    <location>
        <begin position="369"/>
        <end position="381"/>
    </location>
</feature>
<feature type="transmembrane region" description="Helical" evidence="2">
    <location>
        <begin position="163"/>
        <end position="184"/>
    </location>
</feature>